<evidence type="ECO:0000313" key="4">
    <source>
        <dbReference type="EMBL" id="KKL91694.1"/>
    </source>
</evidence>
<dbReference type="GO" id="GO:0031297">
    <property type="term" value="P:replication fork processing"/>
    <property type="evidence" value="ECO:0007669"/>
    <property type="project" value="TreeGrafter"/>
</dbReference>
<feature type="domain" description="Helicase ATP-binding" evidence="3">
    <location>
        <begin position="256"/>
        <end position="439"/>
    </location>
</feature>
<reference evidence="4" key="1">
    <citation type="journal article" date="2015" name="Nature">
        <title>Complex archaea that bridge the gap between prokaryotes and eukaryotes.</title>
        <authorList>
            <person name="Spang A."/>
            <person name="Saw J.H."/>
            <person name="Jorgensen S.L."/>
            <person name="Zaremba-Niedzwiedzka K."/>
            <person name="Martijn J."/>
            <person name="Lind A.E."/>
            <person name="van Eijk R."/>
            <person name="Schleper C."/>
            <person name="Guy L."/>
            <person name="Ettema T.J."/>
        </authorList>
    </citation>
    <scope>NUCLEOTIDE SEQUENCE</scope>
</reference>
<dbReference type="PANTHER" id="PTHR45766">
    <property type="entry name" value="DNA ANNEALING HELICASE AND ENDONUCLEASE ZRANB3 FAMILY MEMBER"/>
    <property type="match status" value="1"/>
</dbReference>
<dbReference type="InterPro" id="IPR014001">
    <property type="entry name" value="Helicase_ATP-bd"/>
</dbReference>
<organism evidence="4">
    <name type="scientific">marine sediment metagenome</name>
    <dbReference type="NCBI Taxonomy" id="412755"/>
    <lineage>
        <taxon>unclassified sequences</taxon>
        <taxon>metagenomes</taxon>
        <taxon>ecological metagenomes</taxon>
    </lineage>
</organism>
<dbReference type="PROSITE" id="PS51192">
    <property type="entry name" value="HELICASE_ATP_BIND_1"/>
    <property type="match status" value="1"/>
</dbReference>
<dbReference type="InterPro" id="IPR027417">
    <property type="entry name" value="P-loop_NTPase"/>
</dbReference>
<dbReference type="Pfam" id="PF00176">
    <property type="entry name" value="SNF2-rel_dom"/>
    <property type="match status" value="1"/>
</dbReference>
<dbReference type="SUPFAM" id="SSF52540">
    <property type="entry name" value="P-loop containing nucleoside triphosphate hydrolases"/>
    <property type="match status" value="2"/>
</dbReference>
<dbReference type="AlphaFoldDB" id="A0A0F9FZ51"/>
<feature type="non-terminal residue" evidence="4">
    <location>
        <position position="642"/>
    </location>
</feature>
<dbReference type="PANTHER" id="PTHR45766:SF6">
    <property type="entry name" value="SWI_SNF-RELATED MATRIX-ASSOCIATED ACTIN-DEPENDENT REGULATOR OF CHROMATIN SUBFAMILY A-LIKE PROTEIN 1"/>
    <property type="match status" value="1"/>
</dbReference>
<comment type="caution">
    <text evidence="4">The sequence shown here is derived from an EMBL/GenBank/DDBJ whole genome shotgun (WGS) entry which is preliminary data.</text>
</comment>
<dbReference type="GO" id="GO:0006281">
    <property type="term" value="P:DNA repair"/>
    <property type="evidence" value="ECO:0007669"/>
    <property type="project" value="TreeGrafter"/>
</dbReference>
<dbReference type="SMART" id="SM00487">
    <property type="entry name" value="DEXDc"/>
    <property type="match status" value="1"/>
</dbReference>
<keyword evidence="2" id="KW-0175">Coiled coil</keyword>
<proteinExistence type="predicted"/>
<feature type="coiled-coil region" evidence="2">
    <location>
        <begin position="6"/>
        <end position="36"/>
    </location>
</feature>
<keyword evidence="1" id="KW-0378">Hydrolase</keyword>
<name>A0A0F9FZ51_9ZZZZ</name>
<evidence type="ECO:0000256" key="2">
    <source>
        <dbReference type="SAM" id="Coils"/>
    </source>
</evidence>
<accession>A0A0F9FZ51</accession>
<protein>
    <recommendedName>
        <fullName evidence="3">Helicase ATP-binding domain-containing protein</fullName>
    </recommendedName>
</protein>
<dbReference type="EMBL" id="LAZR01019666">
    <property type="protein sequence ID" value="KKL91694.1"/>
    <property type="molecule type" value="Genomic_DNA"/>
</dbReference>
<evidence type="ECO:0000256" key="1">
    <source>
        <dbReference type="ARBA" id="ARBA00022801"/>
    </source>
</evidence>
<dbReference type="InterPro" id="IPR038718">
    <property type="entry name" value="SNF2-like_sf"/>
</dbReference>
<gene>
    <name evidence="4" type="ORF">LCGC14_1892150</name>
</gene>
<sequence length="642" mass="73070">MSETELEQLEIEEQELEAKILALRAKKKEIKDAEERSRPISIKVVSLTGGSLLIESEYRSDVVEYFKTIPGRMFRGYSNEYNRDAPKLGKNLIPIAEWKKAEEKLTQEFNGVTITWALGVKEEMEWYTTAPPWEVIVHPSRQHFLAKIGPRQSGYRILSTIPGADWDESSKSWKVPLSEGWRLYKALEPIDGVVYAEDAKEIIFEQVKTRAELDIIAQKEDSDVTKPLTRLIKVRGQEELIPWHDAMKPFQRVGVEFGFKSGGRFLDGDDTGLGKTWVGLAIAELMRVENEKHQTLCVVKAANIQNWVYEIENLTGETAVVCIGGKPDFFVLQEIVMKRAPYVLISYDTLGAGTVVVEEGDEEEGTKDELAFPWVTIFQQSAPNLLILDEAHQIKTPDARRTEAAKLLVGIPHVIPMTASPVLNRTEELWTLLYMLDPEMFKSHDQFINTYTVNGRYARNTKELHELMRPMFLRRRKKDVIKDLPPINRITRYHTLTKQGRDDYDLVLKGIYRMLREYDPADHGGQEISVISVLAQITRLKQVCAANTVSYTAEIAQELIEEHEENGGGKVLIFSQFKGTAHAIARELGYEAVCTVKRTPTDFTSLSAPLRHELFESVRDNPVIKYVVTTEAAKEGHNLEFC</sequence>
<dbReference type="Gene3D" id="3.40.50.10810">
    <property type="entry name" value="Tandem AAA-ATPase domain"/>
    <property type="match status" value="1"/>
</dbReference>
<dbReference type="GO" id="GO:0016787">
    <property type="term" value="F:hydrolase activity"/>
    <property type="evidence" value="ECO:0007669"/>
    <property type="project" value="UniProtKB-KW"/>
</dbReference>
<dbReference type="GO" id="GO:0005524">
    <property type="term" value="F:ATP binding"/>
    <property type="evidence" value="ECO:0007669"/>
    <property type="project" value="InterPro"/>
</dbReference>
<dbReference type="Gene3D" id="3.40.50.300">
    <property type="entry name" value="P-loop containing nucleotide triphosphate hydrolases"/>
    <property type="match status" value="1"/>
</dbReference>
<evidence type="ECO:0000259" key="3">
    <source>
        <dbReference type="PROSITE" id="PS51192"/>
    </source>
</evidence>
<dbReference type="InterPro" id="IPR000330">
    <property type="entry name" value="SNF2_N"/>
</dbReference>